<dbReference type="RefSeq" id="WP_091567653.1">
    <property type="nucleotide sequence ID" value="NZ_FMZA01000006.1"/>
</dbReference>
<evidence type="ECO:0000256" key="4">
    <source>
        <dbReference type="ARBA" id="ARBA00022840"/>
    </source>
</evidence>
<dbReference type="GO" id="GO:0005524">
    <property type="term" value="F:ATP binding"/>
    <property type="evidence" value="ECO:0007669"/>
    <property type="project" value="UniProtKB-KW"/>
</dbReference>
<dbReference type="NCBIfam" id="TIGR02315">
    <property type="entry name" value="ABC_phnC"/>
    <property type="match status" value="1"/>
</dbReference>
<dbReference type="Pfam" id="PF00005">
    <property type="entry name" value="ABC_tran"/>
    <property type="match status" value="1"/>
</dbReference>
<dbReference type="GO" id="GO:0015416">
    <property type="term" value="F:ABC-type phosphonate transporter activity"/>
    <property type="evidence" value="ECO:0007669"/>
    <property type="project" value="InterPro"/>
</dbReference>
<keyword evidence="6" id="KW-1278">Translocase</keyword>
<dbReference type="Gene3D" id="3.40.50.300">
    <property type="entry name" value="P-loop containing nucleotide triphosphate hydrolases"/>
    <property type="match status" value="1"/>
</dbReference>
<dbReference type="CDD" id="cd03256">
    <property type="entry name" value="ABC_PhnC_transporter"/>
    <property type="match status" value="1"/>
</dbReference>
<protein>
    <submittedName>
        <fullName evidence="9">Phosphonate transport system ATP-binding protein</fullName>
    </submittedName>
</protein>
<name>A0A1G6KRT1_9BACL</name>
<keyword evidence="5" id="KW-0918">Phosphonate transport</keyword>
<keyword evidence="7" id="KW-0472">Membrane</keyword>
<keyword evidence="4 9" id="KW-0067">ATP-binding</keyword>
<dbReference type="STRING" id="1236220.SAMN04488112_106124"/>
<organism evidence="9 10">
    <name type="scientific">Melghirimyces thermohalophilus</name>
    <dbReference type="NCBI Taxonomy" id="1236220"/>
    <lineage>
        <taxon>Bacteria</taxon>
        <taxon>Bacillati</taxon>
        <taxon>Bacillota</taxon>
        <taxon>Bacilli</taxon>
        <taxon>Bacillales</taxon>
        <taxon>Thermoactinomycetaceae</taxon>
        <taxon>Melghirimyces</taxon>
    </lineage>
</organism>
<sequence>MLQFVDVSKRYAHGAPLALSQVSLDVAEGEFVVVLGRSGAGKSTLIRCANGLVSPSSGEVRWNGRSVTAARHRELLDLRSEMGMIFQQFHLIDRLDVQTNVMVGRFHDLPLWRVLIGSFPAEVREQARQALARVGIDHLAEQRADGLSGGQQQRVAIARVLMQRPKLLLGDEPVASLDPVTADVILKLLKEIHQQERMTTLLNLHDVRLAKQVATRIVGIRSGRVVFDGPPDQVDDARIREIYGAAE</sequence>
<dbReference type="PROSITE" id="PS00211">
    <property type="entry name" value="ABC_TRANSPORTER_1"/>
    <property type="match status" value="1"/>
</dbReference>
<keyword evidence="2" id="KW-1003">Cell membrane</keyword>
<proteinExistence type="predicted"/>
<evidence type="ECO:0000256" key="7">
    <source>
        <dbReference type="ARBA" id="ARBA00023136"/>
    </source>
</evidence>
<dbReference type="GO" id="GO:0016887">
    <property type="term" value="F:ATP hydrolysis activity"/>
    <property type="evidence" value="ECO:0007669"/>
    <property type="project" value="InterPro"/>
</dbReference>
<reference evidence="9 10" key="1">
    <citation type="submission" date="2016-10" db="EMBL/GenBank/DDBJ databases">
        <authorList>
            <person name="de Groot N.N."/>
        </authorList>
    </citation>
    <scope>NUCLEOTIDE SEQUENCE [LARGE SCALE GENOMIC DNA]</scope>
    <source>
        <strain evidence="9 10">DSM 45514</strain>
    </source>
</reference>
<dbReference type="InterPro" id="IPR003593">
    <property type="entry name" value="AAA+_ATPase"/>
</dbReference>
<dbReference type="GO" id="GO:0016020">
    <property type="term" value="C:membrane"/>
    <property type="evidence" value="ECO:0007669"/>
    <property type="project" value="InterPro"/>
</dbReference>
<keyword evidence="10" id="KW-1185">Reference proteome</keyword>
<dbReference type="PANTHER" id="PTHR43166">
    <property type="entry name" value="AMINO ACID IMPORT ATP-BINDING PROTEIN"/>
    <property type="match status" value="1"/>
</dbReference>
<dbReference type="InterPro" id="IPR050086">
    <property type="entry name" value="MetN_ABC_transporter-like"/>
</dbReference>
<dbReference type="AlphaFoldDB" id="A0A1G6KRT1"/>
<keyword evidence="3" id="KW-0547">Nucleotide-binding</keyword>
<dbReference type="InterPro" id="IPR017871">
    <property type="entry name" value="ABC_transporter-like_CS"/>
</dbReference>
<feature type="domain" description="ABC transporter" evidence="8">
    <location>
        <begin position="2"/>
        <end position="247"/>
    </location>
</feature>
<dbReference type="InterPro" id="IPR012693">
    <property type="entry name" value="ABC_transpr_PhnC"/>
</dbReference>
<evidence type="ECO:0000256" key="5">
    <source>
        <dbReference type="ARBA" id="ARBA00022885"/>
    </source>
</evidence>
<dbReference type="EMBL" id="FMZA01000006">
    <property type="protein sequence ID" value="SDC33663.1"/>
    <property type="molecule type" value="Genomic_DNA"/>
</dbReference>
<dbReference type="Proteomes" id="UP000199387">
    <property type="component" value="Unassembled WGS sequence"/>
</dbReference>
<dbReference type="PROSITE" id="PS50893">
    <property type="entry name" value="ABC_TRANSPORTER_2"/>
    <property type="match status" value="1"/>
</dbReference>
<dbReference type="OrthoDB" id="9802264at2"/>
<dbReference type="InterPro" id="IPR027417">
    <property type="entry name" value="P-loop_NTPase"/>
</dbReference>
<evidence type="ECO:0000259" key="8">
    <source>
        <dbReference type="PROSITE" id="PS50893"/>
    </source>
</evidence>
<evidence type="ECO:0000256" key="2">
    <source>
        <dbReference type="ARBA" id="ARBA00022475"/>
    </source>
</evidence>
<evidence type="ECO:0000256" key="6">
    <source>
        <dbReference type="ARBA" id="ARBA00022967"/>
    </source>
</evidence>
<evidence type="ECO:0000313" key="10">
    <source>
        <dbReference type="Proteomes" id="UP000199387"/>
    </source>
</evidence>
<dbReference type="SUPFAM" id="SSF52540">
    <property type="entry name" value="P-loop containing nucleoside triphosphate hydrolases"/>
    <property type="match status" value="1"/>
</dbReference>
<keyword evidence="1" id="KW-0813">Transport</keyword>
<dbReference type="SMART" id="SM00382">
    <property type="entry name" value="AAA"/>
    <property type="match status" value="1"/>
</dbReference>
<dbReference type="PANTHER" id="PTHR43166:SF6">
    <property type="entry name" value="PHOSPHONATES IMPORT ATP-BINDING PROTEIN PHNC"/>
    <property type="match status" value="1"/>
</dbReference>
<evidence type="ECO:0000256" key="3">
    <source>
        <dbReference type="ARBA" id="ARBA00022741"/>
    </source>
</evidence>
<evidence type="ECO:0000256" key="1">
    <source>
        <dbReference type="ARBA" id="ARBA00022448"/>
    </source>
</evidence>
<dbReference type="InterPro" id="IPR003439">
    <property type="entry name" value="ABC_transporter-like_ATP-bd"/>
</dbReference>
<gene>
    <name evidence="9" type="ORF">SAMN04488112_106124</name>
</gene>
<evidence type="ECO:0000313" key="9">
    <source>
        <dbReference type="EMBL" id="SDC33663.1"/>
    </source>
</evidence>
<accession>A0A1G6KRT1</accession>